<evidence type="ECO:0000256" key="4">
    <source>
        <dbReference type="ARBA" id="ARBA00022982"/>
    </source>
</evidence>
<evidence type="ECO:0000256" key="3">
    <source>
        <dbReference type="ARBA" id="ARBA00022723"/>
    </source>
</evidence>
<dbReference type="PRINTS" id="PR00604">
    <property type="entry name" value="CYTCHRMECIAB"/>
</dbReference>
<dbReference type="AlphaFoldDB" id="A0A160TLV6"/>
<feature type="transmembrane region" description="Helical" evidence="7">
    <location>
        <begin position="149"/>
        <end position="171"/>
    </location>
</feature>
<evidence type="ECO:0000256" key="5">
    <source>
        <dbReference type="ARBA" id="ARBA00023004"/>
    </source>
</evidence>
<proteinExistence type="predicted"/>
<accession>A0A160TLV6</accession>
<evidence type="ECO:0000256" key="1">
    <source>
        <dbReference type="ARBA" id="ARBA00022448"/>
    </source>
</evidence>
<reference evidence="9" key="1">
    <citation type="submission" date="2015-10" db="EMBL/GenBank/DDBJ databases">
        <authorList>
            <person name="Gilbert D.G."/>
        </authorList>
    </citation>
    <scope>NUCLEOTIDE SEQUENCE</scope>
</reference>
<evidence type="ECO:0000256" key="2">
    <source>
        <dbReference type="ARBA" id="ARBA00022617"/>
    </source>
</evidence>
<dbReference type="SUPFAM" id="SSF46626">
    <property type="entry name" value="Cytochrome c"/>
    <property type="match status" value="1"/>
</dbReference>
<dbReference type="Gene3D" id="1.10.760.10">
    <property type="entry name" value="Cytochrome c-like domain"/>
    <property type="match status" value="1"/>
</dbReference>
<keyword evidence="5" id="KW-0408">Iron</keyword>
<evidence type="ECO:0000256" key="6">
    <source>
        <dbReference type="SAM" id="MobiDB-lite"/>
    </source>
</evidence>
<feature type="region of interest" description="Disordered" evidence="6">
    <location>
        <begin position="316"/>
        <end position="364"/>
    </location>
</feature>
<dbReference type="GO" id="GO:0046872">
    <property type="term" value="F:metal ion binding"/>
    <property type="evidence" value="ECO:0007669"/>
    <property type="project" value="UniProtKB-KW"/>
</dbReference>
<evidence type="ECO:0000313" key="9">
    <source>
        <dbReference type="EMBL" id="CUS44419.1"/>
    </source>
</evidence>
<feature type="domain" description="Cytochrome c" evidence="8">
    <location>
        <begin position="207"/>
        <end position="308"/>
    </location>
</feature>
<dbReference type="GO" id="GO:0020037">
    <property type="term" value="F:heme binding"/>
    <property type="evidence" value="ECO:0007669"/>
    <property type="project" value="InterPro"/>
</dbReference>
<keyword evidence="7" id="KW-0472">Membrane</keyword>
<sequence length="364" mass="37811">MDRQEMFAGDHQPRFGKQEMHVGDAAVQRILDRDDRTIGAPFPYRIDRVGEVETGQGQAIREGLERRDMRIGAGRALEGDGAFRVGGGLLDHARDDRPCWGCEIFHGAARLPGRLFPHKRGLRWRSTESKGSRLSDRGNWAMDNRTNTIAGWVLGACGVALGLSIVGGMLFQPHHSEKMGYPIEGVAEEGAGGGAADVPIATLMATADPAKGADVFKKCAACHTINQGGPNGIGPNLYATLGEGIAEGKGGFAFSDALKAKGGKWDFEAMNHWLTSPRAFASGTKMTFAGLGNPQDRANVIAYLNQQGSNLPLPAAPAAGAAPAAAEGAANAAAPAANASEGAAPAAGAPSVDPAAAAQAEKKK</sequence>
<dbReference type="PROSITE" id="PS51007">
    <property type="entry name" value="CYTC"/>
    <property type="match status" value="1"/>
</dbReference>
<keyword evidence="1" id="KW-0813">Transport</keyword>
<keyword evidence="7" id="KW-0812">Transmembrane</keyword>
<organism evidence="9">
    <name type="scientific">hydrothermal vent metagenome</name>
    <dbReference type="NCBI Taxonomy" id="652676"/>
    <lineage>
        <taxon>unclassified sequences</taxon>
        <taxon>metagenomes</taxon>
        <taxon>ecological metagenomes</taxon>
    </lineage>
</organism>
<dbReference type="EMBL" id="CZQE01000149">
    <property type="protein sequence ID" value="CUS44419.1"/>
    <property type="molecule type" value="Genomic_DNA"/>
</dbReference>
<keyword evidence="2" id="KW-0349">Heme</keyword>
<dbReference type="Pfam" id="PF00034">
    <property type="entry name" value="Cytochrom_C"/>
    <property type="match status" value="1"/>
</dbReference>
<dbReference type="GO" id="GO:0009055">
    <property type="term" value="F:electron transfer activity"/>
    <property type="evidence" value="ECO:0007669"/>
    <property type="project" value="InterPro"/>
</dbReference>
<dbReference type="PANTHER" id="PTHR11961">
    <property type="entry name" value="CYTOCHROME C"/>
    <property type="match status" value="1"/>
</dbReference>
<evidence type="ECO:0000256" key="7">
    <source>
        <dbReference type="SAM" id="Phobius"/>
    </source>
</evidence>
<dbReference type="InterPro" id="IPR036909">
    <property type="entry name" value="Cyt_c-like_dom_sf"/>
</dbReference>
<name>A0A160TLV6_9ZZZZ</name>
<keyword evidence="7" id="KW-1133">Transmembrane helix</keyword>
<dbReference type="InterPro" id="IPR009056">
    <property type="entry name" value="Cyt_c-like_dom"/>
</dbReference>
<keyword evidence="4" id="KW-0249">Electron transport</keyword>
<evidence type="ECO:0000259" key="8">
    <source>
        <dbReference type="PROSITE" id="PS51007"/>
    </source>
</evidence>
<keyword evidence="3" id="KW-0479">Metal-binding</keyword>
<dbReference type="InterPro" id="IPR002327">
    <property type="entry name" value="Cyt_c_1A/1B"/>
</dbReference>
<gene>
    <name evidence="9" type="ORF">MGWOODY_Smn735</name>
</gene>
<protein>
    <submittedName>
        <fullName evidence="9">Cytochrome c2</fullName>
    </submittedName>
</protein>